<dbReference type="Proteomes" id="UP000188320">
    <property type="component" value="Unassembled WGS sequence"/>
</dbReference>
<organism evidence="2 3">
    <name type="scientific">Zancudomyces culisetae</name>
    <name type="common">Gut fungus</name>
    <name type="synonym">Smittium culisetae</name>
    <dbReference type="NCBI Taxonomy" id="1213189"/>
    <lineage>
        <taxon>Eukaryota</taxon>
        <taxon>Fungi</taxon>
        <taxon>Fungi incertae sedis</taxon>
        <taxon>Zoopagomycota</taxon>
        <taxon>Kickxellomycotina</taxon>
        <taxon>Harpellomycetes</taxon>
        <taxon>Harpellales</taxon>
        <taxon>Legeriomycetaceae</taxon>
        <taxon>Zancudomyces</taxon>
    </lineage>
</organism>
<evidence type="ECO:0000313" key="3">
    <source>
        <dbReference type="Proteomes" id="UP000188320"/>
    </source>
</evidence>
<sequence length="433" mass="49824">MSDIGSSTEGSSRVKRAREDSFESDSSISSEKLDSTITWTVESIEACFSTFPEHEILYPDDLQVECIGDKEISRYRDYMGKRIRRMTKNELTQNFCINKMQYEELNKNKKLNPNYNGTGADDAEAILKTTFSDEQLFGINEELLNKAKKRFMEFFGMKKEDKNKIKYILSLSLMDFYDKLEETYIRSKSELERINGNKSMSSSELNYIEAEYTHINGSKKSTLTLLNSRVDTEKEMIELMNEADRNDSYQCILPTLRAMTGNKKDEKVIDDYVKSILGIFSYNKNNSINIGSLNLRIKINNVSLSSQVDVSLFKENVTNYCIAVKNKTDIQYNIKNAEAQIIGEMFSVYMSQFTVDNKINLDRLKEKTVYGIVFIGLRPTFYKATFDSKTAELIIKNHKKYQNYEEITEKVSNVVSKLVLFKGIENLITSPGA</sequence>
<feature type="compositionally biased region" description="Polar residues" evidence="1">
    <location>
        <begin position="1"/>
        <end position="11"/>
    </location>
</feature>
<name>A0A1R1PGB3_ZANCU</name>
<proteinExistence type="predicted"/>
<comment type="caution">
    <text evidence="2">The sequence shown here is derived from an EMBL/GenBank/DDBJ whole genome shotgun (WGS) entry which is preliminary data.</text>
</comment>
<protein>
    <submittedName>
        <fullName evidence="2">Uncharacterized protein</fullName>
    </submittedName>
</protein>
<keyword evidence="3" id="KW-1185">Reference proteome</keyword>
<feature type="non-terminal residue" evidence="2">
    <location>
        <position position="433"/>
    </location>
</feature>
<dbReference type="EMBL" id="LSSK01001347">
    <property type="protein sequence ID" value="OMH79969.1"/>
    <property type="molecule type" value="Genomic_DNA"/>
</dbReference>
<evidence type="ECO:0000313" key="2">
    <source>
        <dbReference type="EMBL" id="OMH79969.1"/>
    </source>
</evidence>
<dbReference type="OrthoDB" id="5836593at2759"/>
<feature type="region of interest" description="Disordered" evidence="1">
    <location>
        <begin position="1"/>
        <end position="27"/>
    </location>
</feature>
<evidence type="ECO:0000256" key="1">
    <source>
        <dbReference type="SAM" id="MobiDB-lite"/>
    </source>
</evidence>
<dbReference type="AlphaFoldDB" id="A0A1R1PGB3"/>
<reference evidence="3" key="1">
    <citation type="submission" date="2017-01" db="EMBL/GenBank/DDBJ databases">
        <authorList>
            <person name="Wang Y."/>
            <person name="White M."/>
            <person name="Kvist S."/>
            <person name="Moncalvo J.-M."/>
        </authorList>
    </citation>
    <scope>NUCLEOTIDE SEQUENCE [LARGE SCALE GENOMIC DNA]</scope>
    <source>
        <strain evidence="3">COL-18-3</strain>
    </source>
</reference>
<accession>A0A1R1PGB3</accession>
<gene>
    <name evidence="2" type="ORF">AX774_g6603</name>
</gene>